<dbReference type="Pfam" id="PF21688">
    <property type="entry name" value="FAD-depend_C"/>
    <property type="match status" value="1"/>
</dbReference>
<dbReference type="SUPFAM" id="SSF51905">
    <property type="entry name" value="FAD/NAD(P)-binding domain"/>
    <property type="match status" value="1"/>
</dbReference>
<accession>A0A9D1G2N1</accession>
<dbReference type="EMBL" id="DVJN01000222">
    <property type="protein sequence ID" value="HIS93653.1"/>
    <property type="molecule type" value="Genomic_DNA"/>
</dbReference>
<reference evidence="5" key="2">
    <citation type="journal article" date="2021" name="PeerJ">
        <title>Extensive microbial diversity within the chicken gut microbiome revealed by metagenomics and culture.</title>
        <authorList>
            <person name="Gilroy R."/>
            <person name="Ravi A."/>
            <person name="Getino M."/>
            <person name="Pursley I."/>
            <person name="Horton D.L."/>
            <person name="Alikhan N.F."/>
            <person name="Baker D."/>
            <person name="Gharbi K."/>
            <person name="Hall N."/>
            <person name="Watson M."/>
            <person name="Adriaenssens E.M."/>
            <person name="Foster-Nyarko E."/>
            <person name="Jarju S."/>
            <person name="Secka A."/>
            <person name="Antonio M."/>
            <person name="Oren A."/>
            <person name="Chaudhuri R.R."/>
            <person name="La Ragione R."/>
            <person name="Hildebrand F."/>
            <person name="Pallen M.J."/>
        </authorList>
    </citation>
    <scope>NUCLEOTIDE SEQUENCE</scope>
    <source>
        <strain evidence="5">13766</strain>
    </source>
</reference>
<protein>
    <submittedName>
        <fullName evidence="5">FAD-binding protein</fullName>
    </submittedName>
</protein>
<evidence type="ECO:0000313" key="5">
    <source>
        <dbReference type="EMBL" id="HIS93653.1"/>
    </source>
</evidence>
<evidence type="ECO:0000256" key="2">
    <source>
        <dbReference type="ARBA" id="ARBA00023002"/>
    </source>
</evidence>
<dbReference type="InterPro" id="IPR049516">
    <property type="entry name" value="FAD-depend_C"/>
</dbReference>
<keyword evidence="2" id="KW-0560">Oxidoreductase</keyword>
<evidence type="ECO:0000313" key="6">
    <source>
        <dbReference type="Proteomes" id="UP000824140"/>
    </source>
</evidence>
<dbReference type="InterPro" id="IPR036188">
    <property type="entry name" value="FAD/NAD-bd_sf"/>
</dbReference>
<evidence type="ECO:0000259" key="3">
    <source>
        <dbReference type="Pfam" id="PF00890"/>
    </source>
</evidence>
<dbReference type="PANTHER" id="PTHR42842:SF3">
    <property type="entry name" value="FAD_NAD(P)-BINDING OXIDOREDUCTASE FAMILY PROTEIN"/>
    <property type="match status" value="1"/>
</dbReference>
<dbReference type="AlphaFoldDB" id="A0A9D1G2N1"/>
<dbReference type="PIRSF" id="PIRSF038984">
    <property type="entry name" value="FAD_binding_protein"/>
    <property type="match status" value="1"/>
</dbReference>
<evidence type="ECO:0000259" key="4">
    <source>
        <dbReference type="Pfam" id="PF21688"/>
    </source>
</evidence>
<gene>
    <name evidence="5" type="ORF">IAA84_11625</name>
</gene>
<sequence length="542" mass="57887">MGLGQRLAGGKRGGKAKMIYRVNNVSAGLDAPLARVAARALKIAEGEVLRVRVRKKSVDARDRGDVHFVYSLDVETRRRVPGAQEARETPIAPLPRQEWRARPAVIGLGPAGLFAALALAEAGARPVIFERGKRVEERSRDVETFWAGGALDGESNVQFGEGGAGAFSDGKLTTGIKSPHIARVLQTLHACGAPEDILYMAHPHVGTDRLRQVVRALREKILALGGEIHFQTRLIGLLQENGALCGLRVANARGEEAEWPARAAILAVGHSARDTFEMLLRAGVRLEPKPFSIGARIEHSQRQIDRAQYGAFAGHPALGAAEYRLSARLGDGRGVYTFCMCPGGSVIAAASEAGGTVVNGMSEHARAGENANSAVLVDVRVEDFPGADPLAGVRFARLWEQRAFALGGYRAPAQLVGDFLRGQASSGPGGVQPTYRPGVAWGRLDECLPDFALRGLREGIRLFDRRLRGFAADDAVLTGVETRSSSPVRIPRDERCQASLAGLFPCGEGAGYAGGITSAAVDGIRCALALMEKEQNHVERSQ</sequence>
<name>A0A9D1G2N1_9FIRM</name>
<dbReference type="InterPro" id="IPR003953">
    <property type="entry name" value="FAD-dep_OxRdtase_2_FAD-bd"/>
</dbReference>
<comment type="caution">
    <text evidence="5">The sequence shown here is derived from an EMBL/GenBank/DDBJ whole genome shotgun (WGS) entry which is preliminary data.</text>
</comment>
<dbReference type="GO" id="GO:0016491">
    <property type="term" value="F:oxidoreductase activity"/>
    <property type="evidence" value="ECO:0007669"/>
    <property type="project" value="UniProtKB-KW"/>
</dbReference>
<dbReference type="Proteomes" id="UP000824140">
    <property type="component" value="Unassembled WGS sequence"/>
</dbReference>
<organism evidence="5 6">
    <name type="scientific">Candidatus Alectryocaccomicrobium excrementavium</name>
    <dbReference type="NCBI Taxonomy" id="2840668"/>
    <lineage>
        <taxon>Bacteria</taxon>
        <taxon>Bacillati</taxon>
        <taxon>Bacillota</taxon>
        <taxon>Clostridia</taxon>
        <taxon>Candidatus Alectryocaccomicrobium</taxon>
    </lineage>
</organism>
<dbReference type="InterPro" id="IPR028348">
    <property type="entry name" value="FAD-binding_protein"/>
</dbReference>
<dbReference type="Gene3D" id="3.50.50.60">
    <property type="entry name" value="FAD/NAD(P)-binding domain"/>
    <property type="match status" value="2"/>
</dbReference>
<reference evidence="5" key="1">
    <citation type="submission" date="2020-10" db="EMBL/GenBank/DDBJ databases">
        <authorList>
            <person name="Gilroy R."/>
        </authorList>
    </citation>
    <scope>NUCLEOTIDE SEQUENCE</scope>
    <source>
        <strain evidence="5">13766</strain>
    </source>
</reference>
<feature type="domain" description="FAD-dependent protein C-terminal" evidence="4">
    <location>
        <begin position="290"/>
        <end position="484"/>
    </location>
</feature>
<dbReference type="PANTHER" id="PTHR42842">
    <property type="entry name" value="FAD/NAD(P)-BINDING OXIDOREDUCTASE"/>
    <property type="match status" value="1"/>
</dbReference>
<proteinExistence type="predicted"/>
<dbReference type="Gene3D" id="3.30.70.2700">
    <property type="match status" value="1"/>
</dbReference>
<keyword evidence="1" id="KW-0285">Flavoprotein</keyword>
<evidence type="ECO:0000256" key="1">
    <source>
        <dbReference type="ARBA" id="ARBA00022630"/>
    </source>
</evidence>
<dbReference type="Pfam" id="PF00890">
    <property type="entry name" value="FAD_binding_2"/>
    <property type="match status" value="1"/>
</dbReference>
<feature type="domain" description="FAD-dependent oxidoreductase 2 FAD-binding" evidence="3">
    <location>
        <begin position="104"/>
        <end position="153"/>
    </location>
</feature>